<dbReference type="PANTHER" id="PTHR20914">
    <property type="entry name" value="LY6/PLAUR DOMAIN-CONTAINING PROTEIN 8"/>
    <property type="match status" value="1"/>
</dbReference>
<sequence length="135" mass="14663">AECVEGSVNFGPEKTVVLSRCCNSDLCNTETPEPKFIPNGKRCYSCEGQKCTRSLNCEGSEDYCIKSSSKKQTVNVLMKGCASKIMCWNHSSALFRNYLGSGGSCCQGDYCNSSSRTSAALLLLMVPLISLVLLY</sequence>
<proteinExistence type="predicted"/>
<dbReference type="GeneTree" id="ENSGT01110000267319"/>
<evidence type="ECO:0000256" key="2">
    <source>
        <dbReference type="ARBA" id="ARBA00022525"/>
    </source>
</evidence>
<name>A0A3Q3AMK7_KRYMA</name>
<feature type="domain" description="Snake toxin/toxin-like" evidence="3">
    <location>
        <begin position="42"/>
        <end position="112"/>
    </location>
</feature>
<dbReference type="Pfam" id="PF00087">
    <property type="entry name" value="Toxin_TOLIP"/>
    <property type="match status" value="1"/>
</dbReference>
<dbReference type="Gene3D" id="2.10.60.10">
    <property type="entry name" value="CD59"/>
    <property type="match status" value="1"/>
</dbReference>
<dbReference type="InterPro" id="IPR035076">
    <property type="entry name" value="Toxin/TOLIP"/>
</dbReference>
<accession>A0A3Q3AMK7</accession>
<keyword evidence="5" id="KW-1185">Reference proteome</keyword>
<comment type="subcellular location">
    <subcellularLocation>
        <location evidence="1">Secreted</location>
    </subcellularLocation>
</comment>
<dbReference type="GO" id="GO:0005576">
    <property type="term" value="C:extracellular region"/>
    <property type="evidence" value="ECO:0007669"/>
    <property type="project" value="UniProtKB-SubCell"/>
</dbReference>
<dbReference type="STRING" id="37003.ENSKMAP00000017530"/>
<evidence type="ECO:0000256" key="1">
    <source>
        <dbReference type="ARBA" id="ARBA00004613"/>
    </source>
</evidence>
<dbReference type="AlphaFoldDB" id="A0A3Q3AMK7"/>
<evidence type="ECO:0000259" key="3">
    <source>
        <dbReference type="Pfam" id="PF00087"/>
    </source>
</evidence>
<reference evidence="4" key="2">
    <citation type="submission" date="2025-09" db="UniProtKB">
        <authorList>
            <consortium name="Ensembl"/>
        </authorList>
    </citation>
    <scope>IDENTIFICATION</scope>
</reference>
<dbReference type="Ensembl" id="ENSKMAT00000017773.1">
    <property type="protein sequence ID" value="ENSKMAP00000017530.1"/>
    <property type="gene ID" value="ENSKMAG00000013072.1"/>
</dbReference>
<dbReference type="SUPFAM" id="SSF57302">
    <property type="entry name" value="Snake toxin-like"/>
    <property type="match status" value="1"/>
</dbReference>
<dbReference type="PANTHER" id="PTHR20914:SF9">
    <property type="entry name" value="COILED, ISOFORM A"/>
    <property type="match status" value="1"/>
</dbReference>
<evidence type="ECO:0000313" key="4">
    <source>
        <dbReference type="Ensembl" id="ENSKMAP00000017530.1"/>
    </source>
</evidence>
<protein>
    <recommendedName>
        <fullName evidence="3">Snake toxin/toxin-like domain-containing protein</fullName>
    </recommendedName>
</protein>
<dbReference type="Proteomes" id="UP000264800">
    <property type="component" value="Unplaced"/>
</dbReference>
<reference evidence="4" key="1">
    <citation type="submission" date="2025-08" db="UniProtKB">
        <authorList>
            <consortium name="Ensembl"/>
        </authorList>
    </citation>
    <scope>IDENTIFICATION</scope>
</reference>
<dbReference type="InterPro" id="IPR050918">
    <property type="entry name" value="CNF-like_PLA2_Inhibitor"/>
</dbReference>
<organism evidence="4 5">
    <name type="scientific">Kryptolebias marmoratus</name>
    <name type="common">Mangrove killifish</name>
    <name type="synonym">Rivulus marmoratus</name>
    <dbReference type="NCBI Taxonomy" id="37003"/>
    <lineage>
        <taxon>Eukaryota</taxon>
        <taxon>Metazoa</taxon>
        <taxon>Chordata</taxon>
        <taxon>Craniata</taxon>
        <taxon>Vertebrata</taxon>
        <taxon>Euteleostomi</taxon>
        <taxon>Actinopterygii</taxon>
        <taxon>Neopterygii</taxon>
        <taxon>Teleostei</taxon>
        <taxon>Neoteleostei</taxon>
        <taxon>Acanthomorphata</taxon>
        <taxon>Ovalentaria</taxon>
        <taxon>Atherinomorphae</taxon>
        <taxon>Cyprinodontiformes</taxon>
        <taxon>Rivulidae</taxon>
        <taxon>Kryptolebias</taxon>
    </lineage>
</organism>
<evidence type="ECO:0000313" key="5">
    <source>
        <dbReference type="Proteomes" id="UP000264800"/>
    </source>
</evidence>
<dbReference type="InterPro" id="IPR045860">
    <property type="entry name" value="Snake_toxin-like_sf"/>
</dbReference>
<keyword evidence="2" id="KW-0964">Secreted</keyword>
<dbReference type="OMA" id="SANSKCC"/>